<sequence length="301" mass="33643">MKSSQHEPSISPTEAVDIIEQVAGTHKGYRRAHAKGIGFNAVFTPNNNAKPFTQASFLLGNAQNVIVRFSHSSPIPNSSEQLIPIKGMAVKFPTSDDKAISLVMANAPVFPTKTPEAFVRLIQAFGVKNQSLKEKLSTISDDTEFNTVPALLKQLKTPASFATTRFWAIHAYILTTDSGERQAVRFSFEPVAKEDKLPFTTKDMELELLERMMDSPVRFRLLMTLAAPEDPINDPSISWPDNRLVIDVGELVLTEKREDLAEDHLFNPTNETPGFSCSDDPVLHYRSEVYAESYRRRSAEM</sequence>
<dbReference type="Pfam" id="PF00199">
    <property type="entry name" value="Catalase"/>
    <property type="match status" value="1"/>
</dbReference>
<feature type="domain" description="Catalase core" evidence="7">
    <location>
        <begin position="1"/>
        <end position="299"/>
    </location>
</feature>
<dbReference type="EC" id="1.11.1.6" evidence="8"/>
<evidence type="ECO:0000256" key="3">
    <source>
        <dbReference type="ARBA" id="ARBA00022617"/>
    </source>
</evidence>
<keyword evidence="4" id="KW-0479">Metal-binding</keyword>
<dbReference type="PROSITE" id="PS51402">
    <property type="entry name" value="CATALASE_3"/>
    <property type="match status" value="1"/>
</dbReference>
<dbReference type="GO" id="GO:0004096">
    <property type="term" value="F:catalase activity"/>
    <property type="evidence" value="ECO:0007669"/>
    <property type="project" value="UniProtKB-EC"/>
</dbReference>
<dbReference type="PANTHER" id="PTHR11465">
    <property type="entry name" value="CATALASE"/>
    <property type="match status" value="1"/>
</dbReference>
<accession>A0ABR8PIW4</accession>
<dbReference type="Gene3D" id="2.40.180.10">
    <property type="entry name" value="Catalase core domain"/>
    <property type="match status" value="1"/>
</dbReference>
<keyword evidence="3" id="KW-0349">Heme</keyword>
<dbReference type="SUPFAM" id="SSF56634">
    <property type="entry name" value="Heme-dependent catalase-like"/>
    <property type="match status" value="1"/>
</dbReference>
<reference evidence="8 9" key="1">
    <citation type="submission" date="2020-08" db="EMBL/GenBank/DDBJ databases">
        <title>A Genomic Blueprint of the Chicken Gut Microbiome.</title>
        <authorList>
            <person name="Gilroy R."/>
            <person name="Ravi A."/>
            <person name="Getino M."/>
            <person name="Pursley I."/>
            <person name="Horton D.L."/>
            <person name="Alikhan N.-F."/>
            <person name="Baker D."/>
            <person name="Gharbi K."/>
            <person name="Hall N."/>
            <person name="Watson M."/>
            <person name="Adriaenssens E.M."/>
            <person name="Foster-Nyarko E."/>
            <person name="Jarju S."/>
            <person name="Secka A."/>
            <person name="Antonio M."/>
            <person name="Oren A."/>
            <person name="Chaudhuri R."/>
            <person name="La Ragione R.M."/>
            <person name="Hildebrand F."/>
            <person name="Pallen M.J."/>
        </authorList>
    </citation>
    <scope>NUCLEOTIDE SEQUENCE [LARGE SCALE GENOMIC DNA]</scope>
    <source>
        <strain evidence="8 9">Sa3CUA8</strain>
    </source>
</reference>
<dbReference type="RefSeq" id="WP_191689238.1">
    <property type="nucleotide sequence ID" value="NZ_JACSQY010000004.1"/>
</dbReference>
<evidence type="ECO:0000256" key="6">
    <source>
        <dbReference type="ARBA" id="ARBA00023004"/>
    </source>
</evidence>
<name>A0ABR8PIW4_9BACL</name>
<gene>
    <name evidence="8" type="ORF">H9659_07075</name>
</gene>
<dbReference type="InterPro" id="IPR024168">
    <property type="entry name" value="Catalase_SrpA-type_pred"/>
</dbReference>
<keyword evidence="5 8" id="KW-0560">Oxidoreductase</keyword>
<evidence type="ECO:0000313" key="9">
    <source>
        <dbReference type="Proteomes" id="UP000659496"/>
    </source>
</evidence>
<dbReference type="InterPro" id="IPR020835">
    <property type="entry name" value="Catalase_sf"/>
</dbReference>
<dbReference type="SMART" id="SM01060">
    <property type="entry name" value="Catalase"/>
    <property type="match status" value="1"/>
</dbReference>
<dbReference type="PRINTS" id="PR00067">
    <property type="entry name" value="CATALASE"/>
</dbReference>
<comment type="similarity">
    <text evidence="1">Belongs to the catalase family.</text>
</comment>
<dbReference type="InterPro" id="IPR011614">
    <property type="entry name" value="Catalase_core"/>
</dbReference>
<evidence type="ECO:0000256" key="2">
    <source>
        <dbReference type="ARBA" id="ARBA00022559"/>
    </source>
</evidence>
<dbReference type="PANTHER" id="PTHR11465:SF9">
    <property type="entry name" value="CATALASE"/>
    <property type="match status" value="1"/>
</dbReference>
<evidence type="ECO:0000313" key="8">
    <source>
        <dbReference type="EMBL" id="MBD7908084.1"/>
    </source>
</evidence>
<keyword evidence="6" id="KW-0408">Iron</keyword>
<evidence type="ECO:0000259" key="7">
    <source>
        <dbReference type="SMART" id="SM01060"/>
    </source>
</evidence>
<dbReference type="PIRSF" id="PIRSF000296">
    <property type="entry name" value="SrpA"/>
    <property type="match status" value="1"/>
</dbReference>
<comment type="caution">
    <text evidence="8">The sequence shown here is derived from an EMBL/GenBank/DDBJ whole genome shotgun (WGS) entry which is preliminary data.</text>
</comment>
<proteinExistence type="inferred from homology"/>
<evidence type="ECO:0000256" key="4">
    <source>
        <dbReference type="ARBA" id="ARBA00022723"/>
    </source>
</evidence>
<dbReference type="InterPro" id="IPR018028">
    <property type="entry name" value="Catalase"/>
</dbReference>
<evidence type="ECO:0000256" key="5">
    <source>
        <dbReference type="ARBA" id="ARBA00023002"/>
    </source>
</evidence>
<dbReference type="Proteomes" id="UP000659496">
    <property type="component" value="Unassembled WGS sequence"/>
</dbReference>
<dbReference type="Gene3D" id="1.20.1280.120">
    <property type="match status" value="1"/>
</dbReference>
<evidence type="ECO:0000256" key="1">
    <source>
        <dbReference type="ARBA" id="ARBA00005329"/>
    </source>
</evidence>
<protein>
    <submittedName>
        <fullName evidence="8">Catalase</fullName>
        <ecNumber evidence="8">1.11.1.6</ecNumber>
    </submittedName>
</protein>
<organism evidence="8 9">
    <name type="scientific">Sporosarcina gallistercoris</name>
    <dbReference type="NCBI Taxonomy" id="2762245"/>
    <lineage>
        <taxon>Bacteria</taxon>
        <taxon>Bacillati</taxon>
        <taxon>Bacillota</taxon>
        <taxon>Bacilli</taxon>
        <taxon>Bacillales</taxon>
        <taxon>Caryophanaceae</taxon>
        <taxon>Sporosarcina</taxon>
    </lineage>
</organism>
<keyword evidence="9" id="KW-1185">Reference proteome</keyword>
<dbReference type="EMBL" id="JACSQY010000004">
    <property type="protein sequence ID" value="MBD7908084.1"/>
    <property type="molecule type" value="Genomic_DNA"/>
</dbReference>
<keyword evidence="2 8" id="KW-0575">Peroxidase</keyword>